<dbReference type="AlphaFoldDB" id="A0A6J4MR14"/>
<name>A0A6J4MR14_9BACT</name>
<proteinExistence type="predicted"/>
<evidence type="ECO:0000256" key="1">
    <source>
        <dbReference type="SAM" id="MobiDB-lite"/>
    </source>
</evidence>
<evidence type="ECO:0000313" key="2">
    <source>
        <dbReference type="EMBL" id="CAA9366399.1"/>
    </source>
</evidence>
<organism evidence="2">
    <name type="scientific">uncultured Gemmatimonadota bacterium</name>
    <dbReference type="NCBI Taxonomy" id="203437"/>
    <lineage>
        <taxon>Bacteria</taxon>
        <taxon>Pseudomonadati</taxon>
        <taxon>Gemmatimonadota</taxon>
        <taxon>environmental samples</taxon>
    </lineage>
</organism>
<sequence length="142" mass="15872">MPLILGAGCRESGSAAAVFELVAVDGRPLPYVYEVRDITGPYEVVTYERSYALRGSRWWTSVRLRSGAPHLEPGDQVRVHTDSGTLSRAGDTLTFYCAQPASPTREERCLRAIIQRDTMHVAGERGGHPSETYVRRRPGRRR</sequence>
<protein>
    <submittedName>
        <fullName evidence="2">Uncharacterized protein</fullName>
    </submittedName>
</protein>
<gene>
    <name evidence="2" type="ORF">AVDCRST_MAG68-4885</name>
</gene>
<dbReference type="EMBL" id="CADCTW010000221">
    <property type="protein sequence ID" value="CAA9366399.1"/>
    <property type="molecule type" value="Genomic_DNA"/>
</dbReference>
<accession>A0A6J4MR14</accession>
<feature type="region of interest" description="Disordered" evidence="1">
    <location>
        <begin position="121"/>
        <end position="142"/>
    </location>
</feature>
<reference evidence="2" key="1">
    <citation type="submission" date="2020-02" db="EMBL/GenBank/DDBJ databases">
        <authorList>
            <person name="Meier V. D."/>
        </authorList>
    </citation>
    <scope>NUCLEOTIDE SEQUENCE</scope>
    <source>
        <strain evidence="2">AVDCRST_MAG68</strain>
    </source>
</reference>